<dbReference type="NCBIfam" id="TIGR02432">
    <property type="entry name" value="lysidine_TilS_N"/>
    <property type="match status" value="1"/>
</dbReference>
<comment type="similarity">
    <text evidence="6">Belongs to the tRNA(Ile)-lysidine synthase family.</text>
</comment>
<name>A0A9W4XCH5_9PROT</name>
<accession>A0A9W4XCH5</accession>
<dbReference type="PANTHER" id="PTHR43033">
    <property type="entry name" value="TRNA(ILE)-LYSIDINE SYNTHASE-RELATED"/>
    <property type="match status" value="1"/>
</dbReference>
<dbReference type="InterPro" id="IPR012094">
    <property type="entry name" value="tRNA_Ile_lys_synt"/>
</dbReference>
<evidence type="ECO:0000256" key="3">
    <source>
        <dbReference type="ARBA" id="ARBA00022741"/>
    </source>
</evidence>
<feature type="domain" description="tRNA(Ile)-lysidine/2-thiocytidine synthase N-terminal" evidence="8">
    <location>
        <begin position="34"/>
        <end position="209"/>
    </location>
</feature>
<evidence type="ECO:0000256" key="4">
    <source>
        <dbReference type="ARBA" id="ARBA00022840"/>
    </source>
</evidence>
<feature type="region of interest" description="Disordered" evidence="7">
    <location>
        <begin position="210"/>
        <end position="239"/>
    </location>
</feature>
<comment type="function">
    <text evidence="6">Ligates lysine onto the cytidine present at position 34 of the AUA codon-specific tRNA(Ile) that contains the anticodon CAU, in an ATP-dependent manner. Cytidine is converted to lysidine, thus changing the amino acid specificity of the tRNA from methionine to isoleucine.</text>
</comment>
<evidence type="ECO:0000259" key="8">
    <source>
        <dbReference type="Pfam" id="PF01171"/>
    </source>
</evidence>
<dbReference type="GO" id="GO:0006400">
    <property type="term" value="P:tRNA modification"/>
    <property type="evidence" value="ECO:0007669"/>
    <property type="project" value="UniProtKB-UniRule"/>
</dbReference>
<dbReference type="GO" id="GO:0005524">
    <property type="term" value="F:ATP binding"/>
    <property type="evidence" value="ECO:0007669"/>
    <property type="project" value="UniProtKB-UniRule"/>
</dbReference>
<dbReference type="Gene3D" id="3.40.50.620">
    <property type="entry name" value="HUPs"/>
    <property type="match status" value="1"/>
</dbReference>
<dbReference type="EC" id="6.3.4.19" evidence="6"/>
<keyword evidence="4 6" id="KW-0067">ATP-binding</keyword>
<dbReference type="CDD" id="cd01992">
    <property type="entry name" value="TilS_N"/>
    <property type="match status" value="1"/>
</dbReference>
<evidence type="ECO:0000313" key="12">
    <source>
        <dbReference type="Proteomes" id="UP001154259"/>
    </source>
</evidence>
<evidence type="ECO:0000313" key="9">
    <source>
        <dbReference type="EMBL" id="CAI3928938.1"/>
    </source>
</evidence>
<dbReference type="SUPFAM" id="SSF52402">
    <property type="entry name" value="Adenine nucleotide alpha hydrolases-like"/>
    <property type="match status" value="1"/>
</dbReference>
<comment type="catalytic activity">
    <reaction evidence="5 6">
        <text>cytidine(34) in tRNA(Ile2) + L-lysine + ATP = lysidine(34) in tRNA(Ile2) + AMP + diphosphate + H(+)</text>
        <dbReference type="Rhea" id="RHEA:43744"/>
        <dbReference type="Rhea" id="RHEA-COMP:10625"/>
        <dbReference type="Rhea" id="RHEA-COMP:10670"/>
        <dbReference type="ChEBI" id="CHEBI:15378"/>
        <dbReference type="ChEBI" id="CHEBI:30616"/>
        <dbReference type="ChEBI" id="CHEBI:32551"/>
        <dbReference type="ChEBI" id="CHEBI:33019"/>
        <dbReference type="ChEBI" id="CHEBI:82748"/>
        <dbReference type="ChEBI" id="CHEBI:83665"/>
        <dbReference type="ChEBI" id="CHEBI:456215"/>
        <dbReference type="EC" id="6.3.4.19"/>
    </reaction>
</comment>
<dbReference type="HAMAP" id="MF_01161">
    <property type="entry name" value="tRNA_Ile_lys_synt"/>
    <property type="match status" value="1"/>
</dbReference>
<reference evidence="9" key="1">
    <citation type="submission" date="2022-10" db="EMBL/GenBank/DDBJ databases">
        <authorList>
            <person name="Botero Cardona J."/>
        </authorList>
    </citation>
    <scope>NUCLEOTIDE SEQUENCE</scope>
    <source>
        <strain evidence="9">LMG 31819</strain>
        <strain evidence="10">R-53529</strain>
    </source>
</reference>
<keyword evidence="1 6" id="KW-0436">Ligase</keyword>
<feature type="binding site" evidence="6">
    <location>
        <begin position="39"/>
        <end position="44"/>
    </location>
    <ligand>
        <name>ATP</name>
        <dbReference type="ChEBI" id="CHEBI:30616"/>
    </ligand>
</feature>
<evidence type="ECO:0000256" key="6">
    <source>
        <dbReference type="HAMAP-Rule" id="MF_01161"/>
    </source>
</evidence>
<dbReference type="RefSeq" id="WP_271789026.1">
    <property type="nucleotide sequence ID" value="NZ_CAMXCM010000001.1"/>
</dbReference>
<dbReference type="EMBL" id="CAMXCS010000001">
    <property type="protein sequence ID" value="CAI3932059.1"/>
    <property type="molecule type" value="Genomic_DNA"/>
</dbReference>
<keyword evidence="6" id="KW-0963">Cytoplasm</keyword>
<dbReference type="Pfam" id="PF01171">
    <property type="entry name" value="ATP_bind_3"/>
    <property type="match status" value="1"/>
</dbReference>
<sequence length="423" mass="47432">MDDLSFPPLTQNEFNQYIEPLGPWGEDKDNIPPIAVAVSGGADSLCLALMLSRWRKNIHAFIVDHQLRTSSGQEAIITQNRLSRLSIPSTILTLNNLNAGAALEERARIARYDALFDACSKKGCLDLLLGHHAGDQAETVLMRIRAGSAADGLAGMALIMDLPNIRLVRPLLSVPPQRLRATLKKENIVWIEDPSNQDMRIRRNQLRKELSTSSQQSGAISTLLQRSREEGRNRMKKDKEQADLLVQHVEIRPEGFALLSASTIESRALGAIIRTISGSIYAPVSQSLERLRHLRSMTVGGVKIQPAGRLGDGWLMFREEAAMQKRVQVTPDCIWDHRFRVIIPDGQMKDGIEVGALGDGYKQFAHRNTFPSALLRVLPAFWDRQTLIAVPHLNIFLQSDVKNWQIIFQPKQPMTQSYLFWGI</sequence>
<comment type="subcellular location">
    <subcellularLocation>
        <location evidence="6">Cytoplasm</location>
    </subcellularLocation>
</comment>
<dbReference type="EMBL" id="CAMXCM010000001">
    <property type="protein sequence ID" value="CAI3928938.1"/>
    <property type="molecule type" value="Genomic_DNA"/>
</dbReference>
<evidence type="ECO:0000256" key="7">
    <source>
        <dbReference type="SAM" id="MobiDB-lite"/>
    </source>
</evidence>
<dbReference type="InterPro" id="IPR011063">
    <property type="entry name" value="TilS/TtcA_N"/>
</dbReference>
<proteinExistence type="inferred from homology"/>
<dbReference type="Proteomes" id="UP001154255">
    <property type="component" value="Unassembled WGS sequence"/>
</dbReference>
<dbReference type="Proteomes" id="UP001154259">
    <property type="component" value="Unassembled WGS sequence"/>
</dbReference>
<keyword evidence="2 6" id="KW-0819">tRNA processing</keyword>
<organism evidence="9 11">
    <name type="scientific">Commensalibacter communis</name>
    <dbReference type="NCBI Taxonomy" id="2972786"/>
    <lineage>
        <taxon>Bacteria</taxon>
        <taxon>Pseudomonadati</taxon>
        <taxon>Pseudomonadota</taxon>
        <taxon>Alphaproteobacteria</taxon>
        <taxon>Acetobacterales</taxon>
        <taxon>Acetobacteraceae</taxon>
    </lineage>
</organism>
<dbReference type="GO" id="GO:0005737">
    <property type="term" value="C:cytoplasm"/>
    <property type="evidence" value="ECO:0007669"/>
    <property type="project" value="UniProtKB-SubCell"/>
</dbReference>
<comment type="caution">
    <text evidence="9">The sequence shown here is derived from an EMBL/GenBank/DDBJ whole genome shotgun (WGS) entry which is preliminary data.</text>
</comment>
<evidence type="ECO:0000256" key="1">
    <source>
        <dbReference type="ARBA" id="ARBA00022598"/>
    </source>
</evidence>
<keyword evidence="3 6" id="KW-0547">Nucleotide-binding</keyword>
<dbReference type="GO" id="GO:0032267">
    <property type="term" value="F:tRNA(Ile)-lysidine synthase activity"/>
    <property type="evidence" value="ECO:0007669"/>
    <property type="project" value="UniProtKB-EC"/>
</dbReference>
<evidence type="ECO:0000256" key="2">
    <source>
        <dbReference type="ARBA" id="ARBA00022694"/>
    </source>
</evidence>
<evidence type="ECO:0000313" key="11">
    <source>
        <dbReference type="Proteomes" id="UP001154255"/>
    </source>
</evidence>
<dbReference type="AlphaFoldDB" id="A0A9W4XCH5"/>
<keyword evidence="12" id="KW-1185">Reference proteome</keyword>
<feature type="compositionally biased region" description="Basic and acidic residues" evidence="7">
    <location>
        <begin position="226"/>
        <end position="239"/>
    </location>
</feature>
<dbReference type="InterPro" id="IPR012795">
    <property type="entry name" value="tRNA_Ile_lys_synt_N"/>
</dbReference>
<dbReference type="PANTHER" id="PTHR43033:SF1">
    <property type="entry name" value="TRNA(ILE)-LYSIDINE SYNTHASE-RELATED"/>
    <property type="match status" value="1"/>
</dbReference>
<protein>
    <recommendedName>
        <fullName evidence="6">tRNA(Ile)-lysidine synthase</fullName>
        <ecNumber evidence="6">6.3.4.19</ecNumber>
    </recommendedName>
    <alternativeName>
        <fullName evidence="6">tRNA(Ile)-2-lysyl-cytidine synthase</fullName>
    </alternativeName>
    <alternativeName>
        <fullName evidence="6">tRNA(Ile)-lysidine synthetase</fullName>
    </alternativeName>
</protein>
<gene>
    <name evidence="6" type="primary">tilS</name>
    <name evidence="10" type="ORF">R53529_LOCUS586</name>
    <name evidence="9" type="ORF">R53530_LOCUS515</name>
</gene>
<comment type="domain">
    <text evidence="6">The N-terminal region contains the highly conserved SGGXDS motif, predicted to be a P-loop motif involved in ATP binding.</text>
</comment>
<evidence type="ECO:0000313" key="10">
    <source>
        <dbReference type="EMBL" id="CAI3932059.1"/>
    </source>
</evidence>
<evidence type="ECO:0000256" key="5">
    <source>
        <dbReference type="ARBA" id="ARBA00048539"/>
    </source>
</evidence>
<feature type="compositionally biased region" description="Polar residues" evidence="7">
    <location>
        <begin position="211"/>
        <end position="225"/>
    </location>
</feature>
<dbReference type="InterPro" id="IPR014729">
    <property type="entry name" value="Rossmann-like_a/b/a_fold"/>
</dbReference>